<comment type="caution">
    <text evidence="2">The sequence shown here is derived from an EMBL/GenBank/DDBJ whole genome shotgun (WGS) entry which is preliminary data.</text>
</comment>
<evidence type="ECO:0000256" key="1">
    <source>
        <dbReference type="SAM" id="MobiDB-lite"/>
    </source>
</evidence>
<gene>
    <name evidence="2" type="ORF">V5O48_006896</name>
</gene>
<dbReference type="Proteomes" id="UP001465976">
    <property type="component" value="Unassembled WGS sequence"/>
</dbReference>
<feature type="compositionally biased region" description="Basic and acidic residues" evidence="1">
    <location>
        <begin position="15"/>
        <end position="29"/>
    </location>
</feature>
<evidence type="ECO:0000313" key="3">
    <source>
        <dbReference type="Proteomes" id="UP001465976"/>
    </source>
</evidence>
<feature type="non-terminal residue" evidence="2">
    <location>
        <position position="1"/>
    </location>
</feature>
<reference evidence="2 3" key="1">
    <citation type="submission" date="2024-02" db="EMBL/GenBank/DDBJ databases">
        <title>A draft genome for the cacao thread blight pathogen Marasmius crinis-equi.</title>
        <authorList>
            <person name="Cohen S.P."/>
            <person name="Baruah I.K."/>
            <person name="Amoako-Attah I."/>
            <person name="Bukari Y."/>
            <person name="Meinhardt L.W."/>
            <person name="Bailey B.A."/>
        </authorList>
    </citation>
    <scope>NUCLEOTIDE SEQUENCE [LARGE SCALE GENOMIC DNA]</scope>
    <source>
        <strain evidence="2 3">GH-76</strain>
    </source>
</reference>
<evidence type="ECO:0000313" key="2">
    <source>
        <dbReference type="EMBL" id="KAL0575077.1"/>
    </source>
</evidence>
<feature type="region of interest" description="Disordered" evidence="1">
    <location>
        <begin position="1"/>
        <end position="29"/>
    </location>
</feature>
<keyword evidence="3" id="KW-1185">Reference proteome</keyword>
<proteinExistence type="predicted"/>
<protein>
    <submittedName>
        <fullName evidence="2">Uncharacterized protein</fullName>
    </submittedName>
</protein>
<feature type="compositionally biased region" description="Polar residues" evidence="1">
    <location>
        <begin position="1"/>
        <end position="12"/>
    </location>
</feature>
<organism evidence="2 3">
    <name type="scientific">Marasmius crinis-equi</name>
    <dbReference type="NCBI Taxonomy" id="585013"/>
    <lineage>
        <taxon>Eukaryota</taxon>
        <taxon>Fungi</taxon>
        <taxon>Dikarya</taxon>
        <taxon>Basidiomycota</taxon>
        <taxon>Agaricomycotina</taxon>
        <taxon>Agaricomycetes</taxon>
        <taxon>Agaricomycetidae</taxon>
        <taxon>Agaricales</taxon>
        <taxon>Marasmiineae</taxon>
        <taxon>Marasmiaceae</taxon>
        <taxon>Marasmius</taxon>
    </lineage>
</organism>
<name>A0ABR3FJ08_9AGAR</name>
<accession>A0ABR3FJ08</accession>
<dbReference type="EMBL" id="JBAHYK010000339">
    <property type="protein sequence ID" value="KAL0575077.1"/>
    <property type="molecule type" value="Genomic_DNA"/>
</dbReference>
<sequence length="51" mass="5567">LVADSTPSSFVRCTTDGRAKAKSGNPRDKDQHQRLIAIIDLVECVPTMIIV</sequence>